<dbReference type="PANTHER" id="PTHR35685">
    <property type="entry name" value="825-OAK-RELATED-RELATED"/>
    <property type="match status" value="1"/>
</dbReference>
<proteinExistence type="predicted"/>
<dbReference type="AlphaFoldDB" id="B4LCJ8"/>
<gene>
    <name evidence="2" type="primary">Dvir\GJ11892</name>
    <name evidence="2" type="ORF">Dvir_GJ11892</name>
</gene>
<dbReference type="InParanoid" id="B4LCJ8"/>
<keyword evidence="3" id="KW-1185">Reference proteome</keyword>
<name>B4LCJ8_DROVI</name>
<dbReference type="HOGENOM" id="CLU_134025_0_0_1"/>
<evidence type="ECO:0000313" key="2">
    <source>
        <dbReference type="EMBL" id="EDW69861.2"/>
    </source>
</evidence>
<accession>B4LCJ8</accession>
<feature type="signal peptide" evidence="1">
    <location>
        <begin position="1"/>
        <end position="21"/>
    </location>
</feature>
<dbReference type="EMBL" id="CH940647">
    <property type="protein sequence ID" value="EDW69861.2"/>
    <property type="molecule type" value="Genomic_DNA"/>
</dbReference>
<dbReference type="eggNOG" id="ENOG502SZHI">
    <property type="taxonomic scope" value="Eukaryota"/>
</dbReference>
<organism evidence="2 3">
    <name type="scientific">Drosophila virilis</name>
    <name type="common">Fruit fly</name>
    <dbReference type="NCBI Taxonomy" id="7244"/>
    <lineage>
        <taxon>Eukaryota</taxon>
        <taxon>Metazoa</taxon>
        <taxon>Ecdysozoa</taxon>
        <taxon>Arthropoda</taxon>
        <taxon>Hexapoda</taxon>
        <taxon>Insecta</taxon>
        <taxon>Pterygota</taxon>
        <taxon>Neoptera</taxon>
        <taxon>Endopterygota</taxon>
        <taxon>Diptera</taxon>
        <taxon>Brachycera</taxon>
        <taxon>Muscomorpha</taxon>
        <taxon>Ephydroidea</taxon>
        <taxon>Drosophilidae</taxon>
        <taxon>Drosophila</taxon>
    </lineage>
</organism>
<dbReference type="PANTHER" id="PTHR35685:SF2">
    <property type="entry name" value="825-OAK-RELATED"/>
    <property type="match status" value="1"/>
</dbReference>
<reference evidence="2 3" key="1">
    <citation type="journal article" date="2007" name="Nature">
        <title>Evolution of genes and genomes on the Drosophila phylogeny.</title>
        <authorList>
            <consortium name="Drosophila 12 Genomes Consortium"/>
            <person name="Clark A.G."/>
            <person name="Eisen M.B."/>
            <person name="Smith D.R."/>
            <person name="Bergman C.M."/>
            <person name="Oliver B."/>
            <person name="Markow T.A."/>
            <person name="Kaufman T.C."/>
            <person name="Kellis M."/>
            <person name="Gelbart W."/>
            <person name="Iyer V.N."/>
            <person name="Pollard D.A."/>
            <person name="Sackton T.B."/>
            <person name="Larracuente A.M."/>
            <person name="Singh N.D."/>
            <person name="Abad J.P."/>
            <person name="Abt D.N."/>
            <person name="Adryan B."/>
            <person name="Aguade M."/>
            <person name="Akashi H."/>
            <person name="Anderson W.W."/>
            <person name="Aquadro C.F."/>
            <person name="Ardell D.H."/>
            <person name="Arguello R."/>
            <person name="Artieri C.G."/>
            <person name="Barbash D.A."/>
            <person name="Barker D."/>
            <person name="Barsanti P."/>
            <person name="Batterham P."/>
            <person name="Batzoglou S."/>
            <person name="Begun D."/>
            <person name="Bhutkar A."/>
            <person name="Blanco E."/>
            <person name="Bosak S.A."/>
            <person name="Bradley R.K."/>
            <person name="Brand A.D."/>
            <person name="Brent M.R."/>
            <person name="Brooks A.N."/>
            <person name="Brown R.H."/>
            <person name="Butlin R.K."/>
            <person name="Caggese C."/>
            <person name="Calvi B.R."/>
            <person name="Bernardo de Carvalho A."/>
            <person name="Caspi A."/>
            <person name="Castrezana S."/>
            <person name="Celniker S.E."/>
            <person name="Chang J.L."/>
            <person name="Chapple C."/>
            <person name="Chatterji S."/>
            <person name="Chinwalla A."/>
            <person name="Civetta A."/>
            <person name="Clifton S.W."/>
            <person name="Comeron J.M."/>
            <person name="Costello J.C."/>
            <person name="Coyne J.A."/>
            <person name="Daub J."/>
            <person name="David R.G."/>
            <person name="Delcher A.L."/>
            <person name="Delehaunty K."/>
            <person name="Do C.B."/>
            <person name="Ebling H."/>
            <person name="Edwards K."/>
            <person name="Eickbush T."/>
            <person name="Evans J.D."/>
            <person name="Filipski A."/>
            <person name="Findeiss S."/>
            <person name="Freyhult E."/>
            <person name="Fulton L."/>
            <person name="Fulton R."/>
            <person name="Garcia A.C."/>
            <person name="Gardiner A."/>
            <person name="Garfield D.A."/>
            <person name="Garvin B.E."/>
            <person name="Gibson G."/>
            <person name="Gilbert D."/>
            <person name="Gnerre S."/>
            <person name="Godfrey J."/>
            <person name="Good R."/>
            <person name="Gotea V."/>
            <person name="Gravely B."/>
            <person name="Greenberg A.J."/>
            <person name="Griffiths-Jones S."/>
            <person name="Gross S."/>
            <person name="Guigo R."/>
            <person name="Gustafson E.A."/>
            <person name="Haerty W."/>
            <person name="Hahn M.W."/>
            <person name="Halligan D.L."/>
            <person name="Halpern A.L."/>
            <person name="Halter G.M."/>
            <person name="Han M.V."/>
            <person name="Heger A."/>
            <person name="Hillier L."/>
            <person name="Hinrichs A.S."/>
            <person name="Holmes I."/>
            <person name="Hoskins R.A."/>
            <person name="Hubisz M.J."/>
            <person name="Hultmark D."/>
            <person name="Huntley M.A."/>
            <person name="Jaffe D.B."/>
            <person name="Jagadeeshan S."/>
            <person name="Jeck W.R."/>
            <person name="Johnson J."/>
            <person name="Jones C.D."/>
            <person name="Jordan W.C."/>
            <person name="Karpen G.H."/>
            <person name="Kataoka E."/>
            <person name="Keightley P.D."/>
            <person name="Kheradpour P."/>
            <person name="Kirkness E.F."/>
            <person name="Koerich L.B."/>
            <person name="Kristiansen K."/>
            <person name="Kudrna D."/>
            <person name="Kulathinal R.J."/>
            <person name="Kumar S."/>
            <person name="Kwok R."/>
            <person name="Lander E."/>
            <person name="Langley C.H."/>
            <person name="Lapoint R."/>
            <person name="Lazzaro B.P."/>
            <person name="Lee S.J."/>
            <person name="Levesque L."/>
            <person name="Li R."/>
            <person name="Lin C.F."/>
            <person name="Lin M.F."/>
            <person name="Lindblad-Toh K."/>
            <person name="Llopart A."/>
            <person name="Long M."/>
            <person name="Low L."/>
            <person name="Lozovsky E."/>
            <person name="Lu J."/>
            <person name="Luo M."/>
            <person name="Machado C.A."/>
            <person name="Makalowski W."/>
            <person name="Marzo M."/>
            <person name="Matsuda M."/>
            <person name="Matzkin L."/>
            <person name="McAllister B."/>
            <person name="McBride C.S."/>
            <person name="McKernan B."/>
            <person name="McKernan K."/>
            <person name="Mendez-Lago M."/>
            <person name="Minx P."/>
            <person name="Mollenhauer M.U."/>
            <person name="Montooth K."/>
            <person name="Mount S.M."/>
            <person name="Mu X."/>
            <person name="Myers E."/>
            <person name="Negre B."/>
            <person name="Newfeld S."/>
            <person name="Nielsen R."/>
            <person name="Noor M.A."/>
            <person name="O'Grady P."/>
            <person name="Pachter L."/>
            <person name="Papaceit M."/>
            <person name="Parisi M.J."/>
            <person name="Parisi M."/>
            <person name="Parts L."/>
            <person name="Pedersen J.S."/>
            <person name="Pesole G."/>
            <person name="Phillippy A.M."/>
            <person name="Ponting C.P."/>
            <person name="Pop M."/>
            <person name="Porcelli D."/>
            <person name="Powell J.R."/>
            <person name="Prohaska S."/>
            <person name="Pruitt K."/>
            <person name="Puig M."/>
            <person name="Quesneville H."/>
            <person name="Ram K.R."/>
            <person name="Rand D."/>
            <person name="Rasmussen M.D."/>
            <person name="Reed L.K."/>
            <person name="Reenan R."/>
            <person name="Reily A."/>
            <person name="Remington K.A."/>
            <person name="Rieger T.T."/>
            <person name="Ritchie M.G."/>
            <person name="Robin C."/>
            <person name="Rogers Y.H."/>
            <person name="Rohde C."/>
            <person name="Rozas J."/>
            <person name="Rubenfield M.J."/>
            <person name="Ruiz A."/>
            <person name="Russo S."/>
            <person name="Salzberg S.L."/>
            <person name="Sanchez-Gracia A."/>
            <person name="Saranga D.J."/>
            <person name="Sato H."/>
            <person name="Schaeffer S.W."/>
            <person name="Schatz M.C."/>
            <person name="Schlenke T."/>
            <person name="Schwartz R."/>
            <person name="Segarra C."/>
            <person name="Singh R.S."/>
            <person name="Sirot L."/>
            <person name="Sirota M."/>
            <person name="Sisneros N.B."/>
            <person name="Smith C.D."/>
            <person name="Smith T.F."/>
            <person name="Spieth J."/>
            <person name="Stage D.E."/>
            <person name="Stark A."/>
            <person name="Stephan W."/>
            <person name="Strausberg R.L."/>
            <person name="Strempel S."/>
            <person name="Sturgill D."/>
            <person name="Sutton G."/>
            <person name="Sutton G.G."/>
            <person name="Tao W."/>
            <person name="Teichmann S."/>
            <person name="Tobari Y.N."/>
            <person name="Tomimura Y."/>
            <person name="Tsolas J.M."/>
            <person name="Valente V.L."/>
            <person name="Venter E."/>
            <person name="Venter J.C."/>
            <person name="Vicario S."/>
            <person name="Vieira F.G."/>
            <person name="Vilella A.J."/>
            <person name="Villasante A."/>
            <person name="Walenz B."/>
            <person name="Wang J."/>
            <person name="Wasserman M."/>
            <person name="Watts T."/>
            <person name="Wilson D."/>
            <person name="Wilson R.K."/>
            <person name="Wing R.A."/>
            <person name="Wolfner M.F."/>
            <person name="Wong A."/>
            <person name="Wong G.K."/>
            <person name="Wu C.I."/>
            <person name="Wu G."/>
            <person name="Yamamoto D."/>
            <person name="Yang H.P."/>
            <person name="Yang S.P."/>
            <person name="Yorke J.A."/>
            <person name="Yoshida K."/>
            <person name="Zdobnov E."/>
            <person name="Zhang P."/>
            <person name="Zhang Y."/>
            <person name="Zimin A.V."/>
            <person name="Baldwin J."/>
            <person name="Abdouelleil A."/>
            <person name="Abdulkadir J."/>
            <person name="Abebe A."/>
            <person name="Abera B."/>
            <person name="Abreu J."/>
            <person name="Acer S.C."/>
            <person name="Aftuck L."/>
            <person name="Alexander A."/>
            <person name="An P."/>
            <person name="Anderson E."/>
            <person name="Anderson S."/>
            <person name="Arachi H."/>
            <person name="Azer M."/>
            <person name="Bachantsang P."/>
            <person name="Barry A."/>
            <person name="Bayul T."/>
            <person name="Berlin A."/>
            <person name="Bessette D."/>
            <person name="Bloom T."/>
            <person name="Blye J."/>
            <person name="Boguslavskiy L."/>
            <person name="Bonnet C."/>
            <person name="Boukhgalter B."/>
            <person name="Bourzgui I."/>
            <person name="Brown A."/>
            <person name="Cahill P."/>
            <person name="Channer S."/>
            <person name="Cheshatsang Y."/>
            <person name="Chuda L."/>
            <person name="Citroen M."/>
            <person name="Collymore A."/>
            <person name="Cooke P."/>
            <person name="Costello M."/>
            <person name="D'Aco K."/>
            <person name="Daza R."/>
            <person name="De Haan G."/>
            <person name="DeGray S."/>
            <person name="DeMaso C."/>
            <person name="Dhargay N."/>
            <person name="Dooley K."/>
            <person name="Dooley E."/>
            <person name="Doricent M."/>
            <person name="Dorje P."/>
            <person name="Dorjee K."/>
            <person name="Dupes A."/>
            <person name="Elong R."/>
            <person name="Falk J."/>
            <person name="Farina A."/>
            <person name="Faro S."/>
            <person name="Ferguson D."/>
            <person name="Fisher S."/>
            <person name="Foley C.D."/>
            <person name="Franke A."/>
            <person name="Friedrich D."/>
            <person name="Gadbois L."/>
            <person name="Gearin G."/>
            <person name="Gearin C.R."/>
            <person name="Giannoukos G."/>
            <person name="Goode T."/>
            <person name="Graham J."/>
            <person name="Grandbois E."/>
            <person name="Grewal S."/>
            <person name="Gyaltsen K."/>
            <person name="Hafez N."/>
            <person name="Hagos B."/>
            <person name="Hall J."/>
            <person name="Henson C."/>
            <person name="Hollinger A."/>
            <person name="Honan T."/>
            <person name="Huard M.D."/>
            <person name="Hughes L."/>
            <person name="Hurhula B."/>
            <person name="Husby M.E."/>
            <person name="Kamat A."/>
            <person name="Kanga B."/>
            <person name="Kashin S."/>
            <person name="Khazanovich D."/>
            <person name="Kisner P."/>
            <person name="Lance K."/>
            <person name="Lara M."/>
            <person name="Lee W."/>
            <person name="Lennon N."/>
            <person name="Letendre F."/>
            <person name="LeVine R."/>
            <person name="Lipovsky A."/>
            <person name="Liu X."/>
            <person name="Liu J."/>
            <person name="Liu S."/>
            <person name="Lokyitsang T."/>
            <person name="Lokyitsang Y."/>
            <person name="Lubonja R."/>
            <person name="Lui A."/>
            <person name="MacDonald P."/>
            <person name="Magnisalis V."/>
            <person name="Maru K."/>
            <person name="Matthews C."/>
            <person name="McCusker W."/>
            <person name="McDonough S."/>
            <person name="Mehta T."/>
            <person name="Meldrim J."/>
            <person name="Meneus L."/>
            <person name="Mihai O."/>
            <person name="Mihalev A."/>
            <person name="Mihova T."/>
            <person name="Mittelman R."/>
            <person name="Mlenga V."/>
            <person name="Montmayeur A."/>
            <person name="Mulrain L."/>
            <person name="Navidi A."/>
            <person name="Naylor J."/>
            <person name="Negash T."/>
            <person name="Nguyen T."/>
            <person name="Nguyen N."/>
            <person name="Nicol R."/>
            <person name="Norbu C."/>
            <person name="Norbu N."/>
            <person name="Novod N."/>
            <person name="O'Neill B."/>
            <person name="Osman S."/>
            <person name="Markiewicz E."/>
            <person name="Oyono O.L."/>
            <person name="Patti C."/>
            <person name="Phunkhang P."/>
            <person name="Pierre F."/>
            <person name="Priest M."/>
            <person name="Raghuraman S."/>
            <person name="Rege F."/>
            <person name="Reyes R."/>
            <person name="Rise C."/>
            <person name="Rogov P."/>
            <person name="Ross K."/>
            <person name="Ryan E."/>
            <person name="Settipalli S."/>
            <person name="Shea T."/>
            <person name="Sherpa N."/>
            <person name="Shi L."/>
            <person name="Shih D."/>
            <person name="Sparrow T."/>
            <person name="Spaulding J."/>
            <person name="Stalker J."/>
            <person name="Stange-Thomann N."/>
            <person name="Stavropoulos S."/>
            <person name="Stone C."/>
            <person name="Strader C."/>
            <person name="Tesfaye S."/>
            <person name="Thomson T."/>
            <person name="Thoulutsang Y."/>
            <person name="Thoulutsang D."/>
            <person name="Topham K."/>
            <person name="Topping I."/>
            <person name="Tsamla T."/>
            <person name="Vassiliev H."/>
            <person name="Vo A."/>
            <person name="Wangchuk T."/>
            <person name="Wangdi T."/>
            <person name="Weiand M."/>
            <person name="Wilkinson J."/>
            <person name="Wilson A."/>
            <person name="Yadav S."/>
            <person name="Young G."/>
            <person name="Yu Q."/>
            <person name="Zembek L."/>
            <person name="Zhong D."/>
            <person name="Zimmer A."/>
            <person name="Zwirko Z."/>
            <person name="Jaffe D.B."/>
            <person name="Alvarez P."/>
            <person name="Brockman W."/>
            <person name="Butler J."/>
            <person name="Chin C."/>
            <person name="Gnerre S."/>
            <person name="Grabherr M."/>
            <person name="Kleber M."/>
            <person name="Mauceli E."/>
            <person name="MacCallum I."/>
        </authorList>
    </citation>
    <scope>NUCLEOTIDE SEQUENCE [LARGE SCALE GENOMIC DNA]</scope>
    <source>
        <strain evidence="3">Tucson 15010-1051.87</strain>
    </source>
</reference>
<evidence type="ECO:0000256" key="1">
    <source>
        <dbReference type="SAM" id="SignalP"/>
    </source>
</evidence>
<feature type="chain" id="PRO_5006457101" evidence="1">
    <location>
        <begin position="22"/>
        <end position="123"/>
    </location>
</feature>
<sequence>MLTNTCPQTVVIFAIIACAAAKPGLLGEPFAYPAPIVAAAPGAVVAAPAPYVTATSSQVFARNYNGIATAPLVAAAPVAAPVVAKYVSAPLAAPVAAPFVARYAPLAYSAPLGYAAGPAPLLF</sequence>
<protein>
    <submittedName>
        <fullName evidence="2">Uncharacterized protein</fullName>
    </submittedName>
</protein>
<keyword evidence="1" id="KW-0732">Signal</keyword>
<evidence type="ECO:0000313" key="3">
    <source>
        <dbReference type="Proteomes" id="UP000008792"/>
    </source>
</evidence>
<dbReference type="Proteomes" id="UP000008792">
    <property type="component" value="Unassembled WGS sequence"/>
</dbReference>